<organism evidence="1 2">
    <name type="scientific">Cryobacterium cheniae</name>
    <dbReference type="NCBI Taxonomy" id="1259262"/>
    <lineage>
        <taxon>Bacteria</taxon>
        <taxon>Bacillati</taxon>
        <taxon>Actinomycetota</taxon>
        <taxon>Actinomycetes</taxon>
        <taxon>Micrococcales</taxon>
        <taxon>Microbacteriaceae</taxon>
        <taxon>Cryobacterium</taxon>
    </lineage>
</organism>
<dbReference type="AlphaFoldDB" id="A0A4R8Y178"/>
<dbReference type="RefSeq" id="WP_134368420.1">
    <property type="nucleotide sequence ID" value="NZ_SOGN01000004.1"/>
</dbReference>
<evidence type="ECO:0008006" key="3">
    <source>
        <dbReference type="Google" id="ProtNLM"/>
    </source>
</evidence>
<gene>
    <name evidence="1" type="ORF">E3T23_00255</name>
</gene>
<protein>
    <recommendedName>
        <fullName evidence="3">Pyrrolo-quinoline quinone</fullName>
    </recommendedName>
</protein>
<reference evidence="1 2" key="1">
    <citation type="submission" date="2019-03" db="EMBL/GenBank/DDBJ databases">
        <title>Genomics of glacier-inhabiting Cryobacterium strains.</title>
        <authorList>
            <person name="Liu Q."/>
            <person name="Xin Y.-H."/>
        </authorList>
    </citation>
    <scope>NUCLEOTIDE SEQUENCE [LARGE SCALE GENOMIC DNA]</scope>
    <source>
        <strain evidence="1 2">TMT2-48-2</strain>
    </source>
</reference>
<evidence type="ECO:0000313" key="1">
    <source>
        <dbReference type="EMBL" id="TFC84279.1"/>
    </source>
</evidence>
<keyword evidence="2" id="KW-1185">Reference proteome</keyword>
<dbReference type="InterPro" id="IPR011047">
    <property type="entry name" value="Quinoprotein_ADH-like_sf"/>
</dbReference>
<dbReference type="EMBL" id="SOGN01000004">
    <property type="protein sequence ID" value="TFC84279.1"/>
    <property type="molecule type" value="Genomic_DNA"/>
</dbReference>
<evidence type="ECO:0000313" key="2">
    <source>
        <dbReference type="Proteomes" id="UP000298433"/>
    </source>
</evidence>
<dbReference type="SUPFAM" id="SSF50998">
    <property type="entry name" value="Quinoprotein alcohol dehydrogenase-like"/>
    <property type="match status" value="1"/>
</dbReference>
<sequence>MRARYTTTCCAFVILGATLTGCTPTADTLGARTVRPESIIFDTDETPRRIAPGLTAAGTLESDRAPIAADGAFVSMIFPDGEREQLSFVGATSTGTRWQIDTNPSCVGSALTRAGEEELIVVLDSDARLAGGRVAMRTVATAFRADTGAHVWGPVDVPGPIQGPGLIFADTPKAIVSAAPTSRVMLSAHDGSVVADETRSDDVQIDYESNGVGLVRIAGELRALDTRTSSTLWDSVSLARPDGTDSTWSASVDETAGASRGTMVVLRWAAPDGAQVVAAHDVRTGRVLGSLPEARDMVTVSSPSGSHIVVASPAPGATILTAIDPVEGLLWARHITGTVTLESASDATLYLRNDAQGVALNLASGLEHARGDFAVPLAILADGTAILPTGDQSRYLLTTTTPKDRR</sequence>
<dbReference type="PROSITE" id="PS51257">
    <property type="entry name" value="PROKAR_LIPOPROTEIN"/>
    <property type="match status" value="1"/>
</dbReference>
<name>A0A4R8Y178_9MICO</name>
<accession>A0A4R8Y178</accession>
<dbReference type="Proteomes" id="UP000298433">
    <property type="component" value="Unassembled WGS sequence"/>
</dbReference>
<proteinExistence type="predicted"/>
<comment type="caution">
    <text evidence="1">The sequence shown here is derived from an EMBL/GenBank/DDBJ whole genome shotgun (WGS) entry which is preliminary data.</text>
</comment>
<dbReference type="OrthoDB" id="3422572at2"/>